<evidence type="ECO:0000256" key="6">
    <source>
        <dbReference type="SAM" id="Phobius"/>
    </source>
</evidence>
<evidence type="ECO:0000259" key="7">
    <source>
        <dbReference type="PROSITE" id="PS50850"/>
    </source>
</evidence>
<feature type="transmembrane region" description="Helical" evidence="6">
    <location>
        <begin position="73"/>
        <end position="91"/>
    </location>
</feature>
<dbReference type="EMBL" id="JAVDPF010000053">
    <property type="protein sequence ID" value="KAL1866146.1"/>
    <property type="molecule type" value="Genomic_DNA"/>
</dbReference>
<evidence type="ECO:0000256" key="5">
    <source>
        <dbReference type="ARBA" id="ARBA00023136"/>
    </source>
</evidence>
<feature type="transmembrane region" description="Helical" evidence="6">
    <location>
        <begin position="36"/>
        <end position="53"/>
    </location>
</feature>
<dbReference type="Pfam" id="PF07690">
    <property type="entry name" value="MFS_1"/>
    <property type="match status" value="1"/>
</dbReference>
<dbReference type="InterPro" id="IPR020846">
    <property type="entry name" value="MFS_dom"/>
</dbReference>
<keyword evidence="9" id="KW-1185">Reference proteome</keyword>
<keyword evidence="4 6" id="KW-1133">Transmembrane helix</keyword>
<proteinExistence type="predicted"/>
<feature type="transmembrane region" description="Helical" evidence="6">
    <location>
        <begin position="103"/>
        <end position="124"/>
    </location>
</feature>
<gene>
    <name evidence="8" type="ORF">Plec18167_009145</name>
</gene>
<dbReference type="Gene3D" id="1.20.1250.20">
    <property type="entry name" value="MFS general substrate transporter like domains"/>
    <property type="match status" value="1"/>
</dbReference>
<feature type="transmembrane region" description="Helical" evidence="6">
    <location>
        <begin position="201"/>
        <end position="221"/>
    </location>
</feature>
<feature type="transmembrane region" description="Helical" evidence="6">
    <location>
        <begin position="292"/>
        <end position="310"/>
    </location>
</feature>
<evidence type="ECO:0000256" key="3">
    <source>
        <dbReference type="ARBA" id="ARBA00022692"/>
    </source>
</evidence>
<accession>A0ABR3WR60</accession>
<evidence type="ECO:0000256" key="2">
    <source>
        <dbReference type="ARBA" id="ARBA00022448"/>
    </source>
</evidence>
<organism evidence="8 9">
    <name type="scientific">Paecilomyces lecythidis</name>
    <dbReference type="NCBI Taxonomy" id="3004212"/>
    <lineage>
        <taxon>Eukaryota</taxon>
        <taxon>Fungi</taxon>
        <taxon>Dikarya</taxon>
        <taxon>Ascomycota</taxon>
        <taxon>Pezizomycotina</taxon>
        <taxon>Eurotiomycetes</taxon>
        <taxon>Eurotiomycetidae</taxon>
        <taxon>Eurotiales</taxon>
        <taxon>Thermoascaceae</taxon>
        <taxon>Paecilomyces</taxon>
    </lineage>
</organism>
<dbReference type="PANTHER" id="PTHR43791">
    <property type="entry name" value="PERMEASE-RELATED"/>
    <property type="match status" value="1"/>
</dbReference>
<keyword evidence="3 6" id="KW-0812">Transmembrane</keyword>
<feature type="transmembrane region" description="Helical" evidence="6">
    <location>
        <begin position="166"/>
        <end position="189"/>
    </location>
</feature>
<evidence type="ECO:0000256" key="4">
    <source>
        <dbReference type="ARBA" id="ARBA00022989"/>
    </source>
</evidence>
<feature type="domain" description="Major facilitator superfamily (MFS) profile" evidence="7">
    <location>
        <begin position="40"/>
        <end position="438"/>
    </location>
</feature>
<feature type="transmembrane region" description="Helical" evidence="6">
    <location>
        <begin position="351"/>
        <end position="372"/>
    </location>
</feature>
<evidence type="ECO:0000256" key="1">
    <source>
        <dbReference type="ARBA" id="ARBA00004141"/>
    </source>
</evidence>
<feature type="transmembrane region" description="Helical" evidence="6">
    <location>
        <begin position="316"/>
        <end position="339"/>
    </location>
</feature>
<feature type="transmembrane region" description="Helical" evidence="6">
    <location>
        <begin position="136"/>
        <end position="154"/>
    </location>
</feature>
<dbReference type="PROSITE" id="PS50850">
    <property type="entry name" value="MFS"/>
    <property type="match status" value="1"/>
</dbReference>
<reference evidence="8 9" key="1">
    <citation type="journal article" date="2024" name="IMA Fungus">
        <title>IMA Genome - F19 : A genome assembly and annotation guide to empower mycologists, including annotated draft genome sequences of Ceratocystis pirilliformis, Diaporthe australafricana, Fusarium ophioides, Paecilomyces lecythidis, and Sporothrix stenoceras.</title>
        <authorList>
            <person name="Aylward J."/>
            <person name="Wilson A.M."/>
            <person name="Visagie C.M."/>
            <person name="Spraker J."/>
            <person name="Barnes I."/>
            <person name="Buitendag C."/>
            <person name="Ceriani C."/>
            <person name="Del Mar Angel L."/>
            <person name="du Plessis D."/>
            <person name="Fuchs T."/>
            <person name="Gasser K."/>
            <person name="Kramer D."/>
            <person name="Li W."/>
            <person name="Munsamy K."/>
            <person name="Piso A."/>
            <person name="Price J.L."/>
            <person name="Sonnekus B."/>
            <person name="Thomas C."/>
            <person name="van der Nest A."/>
            <person name="van Dijk A."/>
            <person name="van Heerden A."/>
            <person name="van Vuuren N."/>
            <person name="Yilmaz N."/>
            <person name="Duong T.A."/>
            <person name="van der Merwe N.A."/>
            <person name="Wingfield M.J."/>
            <person name="Wingfield B.D."/>
        </authorList>
    </citation>
    <scope>NUCLEOTIDE SEQUENCE [LARGE SCALE GENOMIC DNA]</scope>
    <source>
        <strain evidence="8 9">CMW 18167</strain>
    </source>
</reference>
<comment type="caution">
    <text evidence="8">The sequence shown here is derived from an EMBL/GenBank/DDBJ whole genome shotgun (WGS) entry which is preliminary data.</text>
</comment>
<dbReference type="InterPro" id="IPR011701">
    <property type="entry name" value="MFS"/>
</dbReference>
<protein>
    <recommendedName>
        <fullName evidence="7">Major facilitator superfamily (MFS) profile domain-containing protein</fullName>
    </recommendedName>
</protein>
<sequence>MESSIIEKPRSELHIEYGEGELAALRKREAAVLWKLDCYIAPVMMLLMLISYLDRGNIGFAATQGLSEDINLQGSQLNIAISIFYIFYILAEFPTSILVKRLQFNRVIPAITFCWGLVCMNTGFVQGFPSLCVTRLLLGFFEGCLFPSMTLFLCEWYKREELATRISFLFVASALSGAFGGLLAYAILYMDGTAGYPGWRWLYIIEGIITIVWAFICIFVVPKNFETAYFLNDNDRVIMRIRAEATAAYSGGDGHYTLKDVKRAASDIKINVWGAIVYGVGAVLSDRYKARFLSLIISAPFGIAGYAILLCDVSAGVRYFATFLIATACFLCTGTNIAWLGSNCAPDGKRAASVGILLTLTNIGGVVAGQIYQTESAPAFTLGHSWSLGCLAVAWLGWWVVLFIYKRREAGKDKALARGEAIPPEEWTDRAHDFKYQF</sequence>
<dbReference type="InterPro" id="IPR036259">
    <property type="entry name" value="MFS_trans_sf"/>
</dbReference>
<dbReference type="SUPFAM" id="SSF103473">
    <property type="entry name" value="MFS general substrate transporter"/>
    <property type="match status" value="1"/>
</dbReference>
<keyword evidence="2" id="KW-0813">Transport</keyword>
<dbReference type="PANTHER" id="PTHR43791:SF24">
    <property type="entry name" value="NICOTINIC ACID PLASMA MEMBRANE TRANSPORTER"/>
    <property type="match status" value="1"/>
</dbReference>
<comment type="subcellular location">
    <subcellularLocation>
        <location evidence="1">Membrane</location>
        <topology evidence="1">Multi-pass membrane protein</topology>
    </subcellularLocation>
</comment>
<feature type="transmembrane region" description="Helical" evidence="6">
    <location>
        <begin position="384"/>
        <end position="405"/>
    </location>
</feature>
<evidence type="ECO:0000313" key="8">
    <source>
        <dbReference type="EMBL" id="KAL1866146.1"/>
    </source>
</evidence>
<keyword evidence="5 6" id="KW-0472">Membrane</keyword>
<name>A0ABR3WR60_9EURO</name>
<dbReference type="Proteomes" id="UP001583193">
    <property type="component" value="Unassembled WGS sequence"/>
</dbReference>
<evidence type="ECO:0000313" key="9">
    <source>
        <dbReference type="Proteomes" id="UP001583193"/>
    </source>
</evidence>